<feature type="short sequence motif" description="'KMSKS' region" evidence="10">
    <location>
        <begin position="590"/>
        <end position="594"/>
    </location>
</feature>
<dbReference type="InterPro" id="IPR023586">
    <property type="entry name" value="Ile-tRNA-ligase_type2"/>
</dbReference>
<proteinExistence type="inferred from homology"/>
<keyword evidence="4 10" id="KW-0547">Nucleotide-binding</keyword>
<evidence type="ECO:0000259" key="12">
    <source>
        <dbReference type="Pfam" id="PF08264"/>
    </source>
</evidence>
<keyword evidence="14" id="KW-1185">Reference proteome</keyword>
<comment type="catalytic activity">
    <reaction evidence="9 10">
        <text>tRNA(Ile) + L-isoleucine + ATP = L-isoleucyl-tRNA(Ile) + AMP + diphosphate</text>
        <dbReference type="Rhea" id="RHEA:11060"/>
        <dbReference type="Rhea" id="RHEA-COMP:9666"/>
        <dbReference type="Rhea" id="RHEA-COMP:9695"/>
        <dbReference type="ChEBI" id="CHEBI:30616"/>
        <dbReference type="ChEBI" id="CHEBI:33019"/>
        <dbReference type="ChEBI" id="CHEBI:58045"/>
        <dbReference type="ChEBI" id="CHEBI:78442"/>
        <dbReference type="ChEBI" id="CHEBI:78528"/>
        <dbReference type="ChEBI" id="CHEBI:456215"/>
        <dbReference type="EC" id="6.1.1.5"/>
    </reaction>
</comment>
<evidence type="ECO:0000256" key="9">
    <source>
        <dbReference type="ARBA" id="ARBA00048359"/>
    </source>
</evidence>
<reference evidence="13 14" key="1">
    <citation type="submission" date="2021-04" db="EMBL/GenBank/DDBJ databases">
        <authorList>
            <person name="Rakotoarivonina H."/>
        </authorList>
    </citation>
    <scope>NUCLEOTIDE SEQUENCE [LARGE SCALE GENOMIC DNA]</scope>
    <source>
        <strain evidence="13 14">XE</strain>
    </source>
</reference>
<dbReference type="SUPFAM" id="SSF50677">
    <property type="entry name" value="ValRS/IleRS/LeuRS editing domain"/>
    <property type="match status" value="1"/>
</dbReference>
<dbReference type="InterPro" id="IPR002300">
    <property type="entry name" value="aa-tRNA-synth_Ia"/>
</dbReference>
<dbReference type="CDD" id="cd00818">
    <property type="entry name" value="IleRS_core"/>
    <property type="match status" value="1"/>
</dbReference>
<organism evidence="13 14">
    <name type="scientific">Thermobacillus xylanilyticus</name>
    <dbReference type="NCBI Taxonomy" id="76633"/>
    <lineage>
        <taxon>Bacteria</taxon>
        <taxon>Bacillati</taxon>
        <taxon>Bacillota</taxon>
        <taxon>Bacilli</taxon>
        <taxon>Bacillales</taxon>
        <taxon>Paenibacillaceae</taxon>
        <taxon>Thermobacillus</taxon>
    </lineage>
</organism>
<dbReference type="InterPro" id="IPR014729">
    <property type="entry name" value="Rossmann-like_a/b/a_fold"/>
</dbReference>
<keyword evidence="10" id="KW-0479">Metal-binding</keyword>
<dbReference type="Pfam" id="PF00133">
    <property type="entry name" value="tRNA-synt_1"/>
    <property type="match status" value="1"/>
</dbReference>
<dbReference type="InterPro" id="IPR033709">
    <property type="entry name" value="Anticodon_Ile_ABEc"/>
</dbReference>
<comment type="caution">
    <text evidence="13">The sequence shown here is derived from an EMBL/GenBank/DDBJ whole genome shotgun (WGS) entry which is preliminary data.</text>
</comment>
<comment type="function">
    <text evidence="8 10">Catalyzes the attachment of isoleucine to tRNA(Ile). As IleRS can inadvertently accommodate and process structurally similar amino acids such as valine, to avoid such errors it has two additional distinct tRNA(Ile)-dependent editing activities. One activity is designated as 'pretransfer' editing and involves the hydrolysis of activated Val-AMP. The other activity is designated 'posttransfer' editing and involves deacylation of mischarged Val-tRNA(Ile).</text>
</comment>
<comment type="similarity">
    <text evidence="1 10">Belongs to the class-I aminoacyl-tRNA synthetase family. IleS type 2 subfamily.</text>
</comment>
<evidence type="ECO:0000313" key="13">
    <source>
        <dbReference type="EMBL" id="CAG5078963.1"/>
    </source>
</evidence>
<dbReference type="PROSITE" id="PS00178">
    <property type="entry name" value="AA_TRNA_LIGASE_I"/>
    <property type="match status" value="1"/>
</dbReference>
<keyword evidence="6 10" id="KW-0648">Protein biosynthesis</keyword>
<evidence type="ECO:0000256" key="10">
    <source>
        <dbReference type="HAMAP-Rule" id="MF_02003"/>
    </source>
</evidence>
<keyword evidence="5 10" id="KW-0067">ATP-binding</keyword>
<evidence type="ECO:0000256" key="1">
    <source>
        <dbReference type="ARBA" id="ARBA00007078"/>
    </source>
</evidence>
<sequence>MQRVDVKERARTREQRILEKWRKENTFKRSIENRAGKPNYVFYEGPPTANGMPHIGHVLGRVIKDFIGRYKTMSGYRVVRKAGWDTHGLPVELGVEKQLGISGKHEIERYGVEAFVKKCKDSVFEYERQWREMTEAIAYWIDLDDPYITLDNRYIESVWHILSTIHKKGLLYRGHRVSPYCPSCQTTLSSHEVAQGYEDVKDLSATVKFRLKSEDASILAWTTTPWTLPANTALAVNPEMTYVRVRKDGETYIVAEALAESVLKEDYEIVSKVKGSELAGLAYEPPFRYVPVKNAHVVIAADFVSDTSGTGIVHIAPAHGEDDYKAAQANNIDMLGVVDPAGRYIDAVTDFAGRFVKDCDVDIVRMLSDRGLLFAKERYEHSYPFCWRCKTPLLYYATESWFIRTTAVKDQLIANNRGIEWYPGHLRDGRFGNFLEDLVDWNISRNRYWGTPLNVWVCGSCRGEYAPDSIADLRERAAGPVPEDLELHKPYVDEVKLRCPHCEGGVMTRTPEVIDVWFDSGSMPFAQYHYPFGDRAKFEDQYPADMIVEGIDQTRGWFFSLLAVSTLYTGKAPYKRVISTGHVLDENGQKMSKSKGNVIDPWEIIEAYGTDAFRWALLADSAPWNSKRFSRGIVAEAKSKVVDTIVNAHAFYALYASIDGFRPEAHPYRKPASKLDRWIISRLNSLIRDVRKGLEAYDFLNPAKRIETFVDEMSNWYIRRSRDRFWGSGLTDDKIEAYQTLHKVLLDLARLIAPFTPFVAEDVYVNLGGGESVHLADYPQADESLIDEALERDMETTRRIVELARSVRNESGIKTRQPLSELIVSLSRPFPLEEYEAIIKDEINVKRIVVETSDSGFVEFDLKLNLKVAGKKYGRHVAPIQAHLKSLPAEDARRAVLEDGGLDWTSPEGETLRIALDELLVEKRAKTGFKAASGDGVTVALNTDITPELEQEGWVREVIRAVQDTRKKLDLPIEARVRLQLDVPQELQAALQTFDELLKANVLLREVAFGPADGMEKVQAGDFAIGIRIDV</sequence>
<evidence type="ECO:0000256" key="6">
    <source>
        <dbReference type="ARBA" id="ARBA00022917"/>
    </source>
</evidence>
<evidence type="ECO:0000256" key="5">
    <source>
        <dbReference type="ARBA" id="ARBA00022840"/>
    </source>
</evidence>
<keyword evidence="10" id="KW-0862">Zinc</keyword>
<dbReference type="PANTHER" id="PTHR42780:SF1">
    <property type="entry name" value="ISOLEUCINE--TRNA LIGASE, CYTOPLASMIC"/>
    <property type="match status" value="1"/>
</dbReference>
<dbReference type="SUPFAM" id="SSF47323">
    <property type="entry name" value="Anticodon-binding domain of a subclass of class I aminoacyl-tRNA synthetases"/>
    <property type="match status" value="1"/>
</dbReference>
<comment type="cofactor">
    <cofactor evidence="10">
        <name>Zn(2+)</name>
        <dbReference type="ChEBI" id="CHEBI:29105"/>
    </cofactor>
</comment>
<comment type="subunit">
    <text evidence="10">Monomer.</text>
</comment>
<name>A0ABM8V0C7_THEXY</name>
<dbReference type="Proteomes" id="UP000681526">
    <property type="component" value="Unassembled WGS sequence"/>
</dbReference>
<feature type="short sequence motif" description="'HIGH' region" evidence="10">
    <location>
        <begin position="47"/>
        <end position="57"/>
    </location>
</feature>
<dbReference type="PANTHER" id="PTHR42780">
    <property type="entry name" value="SOLEUCYL-TRNA SYNTHETASE"/>
    <property type="match status" value="1"/>
</dbReference>
<evidence type="ECO:0000313" key="14">
    <source>
        <dbReference type="Proteomes" id="UP000681526"/>
    </source>
</evidence>
<evidence type="ECO:0000256" key="8">
    <source>
        <dbReference type="ARBA" id="ARBA00025217"/>
    </source>
</evidence>
<dbReference type="Gene3D" id="1.10.730.10">
    <property type="entry name" value="Isoleucyl-tRNA Synthetase, Domain 1"/>
    <property type="match status" value="1"/>
</dbReference>
<keyword evidence="7 10" id="KW-0030">Aminoacyl-tRNA synthetase</keyword>
<gene>
    <name evidence="13" type="primary">txxe 206-ileS</name>
    <name evidence="10" type="synonym">ileS</name>
    <name evidence="13" type="ORF">TXXE_02655</name>
</gene>
<dbReference type="Gene3D" id="3.40.50.620">
    <property type="entry name" value="HUPs"/>
    <property type="match status" value="2"/>
</dbReference>
<evidence type="ECO:0000259" key="11">
    <source>
        <dbReference type="Pfam" id="PF00133"/>
    </source>
</evidence>
<dbReference type="PRINTS" id="PR00984">
    <property type="entry name" value="TRNASYNTHILE"/>
</dbReference>
<dbReference type="HAMAP" id="MF_02003">
    <property type="entry name" value="Ile_tRNA_synth_type2"/>
    <property type="match status" value="1"/>
</dbReference>
<evidence type="ECO:0000256" key="4">
    <source>
        <dbReference type="ARBA" id="ARBA00022741"/>
    </source>
</evidence>
<dbReference type="Pfam" id="PF08264">
    <property type="entry name" value="Anticodon_1"/>
    <property type="match status" value="1"/>
</dbReference>
<dbReference type="CDD" id="cd07961">
    <property type="entry name" value="Anticodon_Ia_Ile_ABEc"/>
    <property type="match status" value="1"/>
</dbReference>
<evidence type="ECO:0000256" key="2">
    <source>
        <dbReference type="ARBA" id="ARBA00022490"/>
    </source>
</evidence>
<feature type="domain" description="Methionyl/Valyl/Leucyl/Isoleucyl-tRNA synthetase anticodon-binding" evidence="12">
    <location>
        <begin position="676"/>
        <end position="821"/>
    </location>
</feature>
<dbReference type="InterPro" id="IPR001412">
    <property type="entry name" value="aa-tRNA-synth_I_CS"/>
</dbReference>
<protein>
    <recommendedName>
        <fullName evidence="10">Isoleucine--tRNA ligase</fullName>
        <ecNumber evidence="10">6.1.1.5</ecNumber>
    </recommendedName>
    <alternativeName>
        <fullName evidence="10">Isoleucyl-tRNA synthetase</fullName>
        <shortName evidence="10">IleRS</shortName>
    </alternativeName>
</protein>
<comment type="subcellular location">
    <subcellularLocation>
        <location evidence="10">Cytoplasm</location>
    </subcellularLocation>
</comment>
<keyword evidence="3 10" id="KW-0436">Ligase</keyword>
<accession>A0ABM8V0C7</accession>
<evidence type="ECO:0000256" key="7">
    <source>
        <dbReference type="ARBA" id="ARBA00023146"/>
    </source>
</evidence>
<dbReference type="InterPro" id="IPR009008">
    <property type="entry name" value="Val/Leu/Ile-tRNA-synth_edit"/>
</dbReference>
<evidence type="ECO:0000256" key="3">
    <source>
        <dbReference type="ARBA" id="ARBA00022598"/>
    </source>
</evidence>
<keyword evidence="2 10" id="KW-0963">Cytoplasm</keyword>
<dbReference type="EMBL" id="CAJRAY010000016">
    <property type="protein sequence ID" value="CAG5078963.1"/>
    <property type="molecule type" value="Genomic_DNA"/>
</dbReference>
<dbReference type="Pfam" id="PF19302">
    <property type="entry name" value="DUF5915"/>
    <property type="match status" value="1"/>
</dbReference>
<dbReference type="RefSeq" id="WP_213483355.1">
    <property type="nucleotide sequence ID" value="NZ_CAJRAY010000016.1"/>
</dbReference>
<dbReference type="InterPro" id="IPR002301">
    <property type="entry name" value="Ile-tRNA-ligase"/>
</dbReference>
<dbReference type="SUPFAM" id="SSF52374">
    <property type="entry name" value="Nucleotidylyl transferase"/>
    <property type="match status" value="1"/>
</dbReference>
<feature type="binding site" evidence="10">
    <location>
        <position position="593"/>
    </location>
    <ligand>
        <name>ATP</name>
        <dbReference type="ChEBI" id="CHEBI:30616"/>
    </ligand>
</feature>
<dbReference type="InterPro" id="IPR013155">
    <property type="entry name" value="M/V/L/I-tRNA-synth_anticd-bd"/>
</dbReference>
<dbReference type="NCBIfam" id="TIGR00392">
    <property type="entry name" value="ileS"/>
    <property type="match status" value="1"/>
</dbReference>
<feature type="domain" description="Aminoacyl-tRNA synthetase class Ia" evidence="11">
    <location>
        <begin position="17"/>
        <end position="621"/>
    </location>
</feature>
<dbReference type="Gene3D" id="3.90.740.10">
    <property type="entry name" value="Valyl/Leucyl/Isoleucyl-tRNA synthetase, editing domain"/>
    <property type="match status" value="1"/>
</dbReference>
<dbReference type="EC" id="6.1.1.5" evidence="10"/>
<dbReference type="InterPro" id="IPR009080">
    <property type="entry name" value="tRNAsynth_Ia_anticodon-bd"/>
</dbReference>
<comment type="domain">
    <text evidence="10">IleRS has two distinct active sites: one for aminoacylation and one for editing. The misactivated valine is translocated from the active site to the editing site, which sterically excludes the correctly activated isoleucine. The single editing site contains two valyl binding pockets, one specific for each substrate (Val-AMP or Val-tRNA(Ile)).</text>
</comment>